<evidence type="ECO:0000256" key="9">
    <source>
        <dbReference type="ARBA" id="ARBA00030757"/>
    </source>
</evidence>
<dbReference type="RefSeq" id="WP_381199005.1">
    <property type="nucleotide sequence ID" value="NZ_JBHSFE010000019.1"/>
</dbReference>
<evidence type="ECO:0000256" key="8">
    <source>
        <dbReference type="ARBA" id="ARBA00022691"/>
    </source>
</evidence>
<dbReference type="PANTHER" id="PTHR11579:SF0">
    <property type="entry name" value="PROTEIN-L-ISOASPARTATE(D-ASPARTATE) O-METHYLTRANSFERASE"/>
    <property type="match status" value="1"/>
</dbReference>
<dbReference type="CDD" id="cd02440">
    <property type="entry name" value="AdoMet_MTases"/>
    <property type="match status" value="1"/>
</dbReference>
<gene>
    <name evidence="12" type="primary">tgmC</name>
    <name evidence="12" type="ORF">ACFO9E_23285</name>
</gene>
<sequence length="378" mass="40576">MTVTADTLRRELADTLAHSGKLTDSAWRAAIENTPRELFLGPSFYRGAGTQWEPVHRDQLGMEEWLRLVYSDTTWVTQVDGIDAAETPGPASGNPTSSSTLPSLVARMLELAAIRDGDKVLEIGTGTGYSTAILCHRLGDQRVFSVEYDPGLAALAAKRIHAAGFTPTLVTGDGLLGHKDSADYDAIVATCSVRSIPRSWPYQVREGGSITTALGGWMMASGLIRLTVDADGTASGRFTGDTIGYMLARPHERPPRGPLFQHPGTTRPTRGNPDIVKSWIGHFLAQLGAPSAELMTTEHSVILVDVATGSQAWTEPAGGGWTVHQHGPLRLWDQVEDALTAWKEAGKPDQSAFGMTVTDNAQTVWLGEPSGPSWQLPA</sequence>
<dbReference type="Proteomes" id="UP001595993">
    <property type="component" value="Unassembled WGS sequence"/>
</dbReference>
<dbReference type="SUPFAM" id="SSF53335">
    <property type="entry name" value="S-adenosyl-L-methionine-dependent methyltransferases"/>
    <property type="match status" value="1"/>
</dbReference>
<evidence type="ECO:0000256" key="3">
    <source>
        <dbReference type="ARBA" id="ARBA00011890"/>
    </source>
</evidence>
<reference evidence="13" key="1">
    <citation type="journal article" date="2019" name="Int. J. Syst. Evol. Microbiol.">
        <title>The Global Catalogue of Microorganisms (GCM) 10K type strain sequencing project: providing services to taxonomists for standard genome sequencing and annotation.</title>
        <authorList>
            <consortium name="The Broad Institute Genomics Platform"/>
            <consortium name="The Broad Institute Genome Sequencing Center for Infectious Disease"/>
            <person name="Wu L."/>
            <person name="Ma J."/>
        </authorList>
    </citation>
    <scope>NUCLEOTIDE SEQUENCE [LARGE SCALE GENOMIC DNA]</scope>
    <source>
        <strain evidence="13">CGMCC 4.7139</strain>
    </source>
</reference>
<protein>
    <recommendedName>
        <fullName evidence="4">Protein-L-isoaspartate O-methyltransferase</fullName>
        <ecNumber evidence="3">2.1.1.77</ecNumber>
    </recommendedName>
    <alternativeName>
        <fullName evidence="11">L-isoaspartyl protein carboxyl methyltransferase</fullName>
    </alternativeName>
    <alternativeName>
        <fullName evidence="9">Protein L-isoaspartyl methyltransferase</fullName>
    </alternativeName>
    <alternativeName>
        <fullName evidence="10">Protein-beta-aspartate methyltransferase</fullName>
    </alternativeName>
</protein>
<keyword evidence="13" id="KW-1185">Reference proteome</keyword>
<comment type="similarity">
    <text evidence="2">Belongs to the methyltransferase superfamily. L-isoaspartyl/D-aspartyl protein methyltransferase family.</text>
</comment>
<dbReference type="NCBIfam" id="TIGR04188">
    <property type="entry name" value="methyltr_grsp"/>
    <property type="match status" value="1"/>
</dbReference>
<keyword evidence="6 12" id="KW-0489">Methyltransferase</keyword>
<comment type="caution">
    <text evidence="12">The sequence shown here is derived from an EMBL/GenBank/DDBJ whole genome shotgun (WGS) entry which is preliminary data.</text>
</comment>
<dbReference type="InterPro" id="IPR000682">
    <property type="entry name" value="PCMT"/>
</dbReference>
<dbReference type="Gene3D" id="3.40.50.150">
    <property type="entry name" value="Vaccinia Virus protein VP39"/>
    <property type="match status" value="1"/>
</dbReference>
<dbReference type="PANTHER" id="PTHR11579">
    <property type="entry name" value="PROTEIN-L-ISOASPARTATE O-METHYLTRANSFERASE"/>
    <property type="match status" value="1"/>
</dbReference>
<keyword evidence="5" id="KW-0963">Cytoplasm</keyword>
<name>A0ABV9GDJ1_9ACTN</name>
<evidence type="ECO:0000313" key="13">
    <source>
        <dbReference type="Proteomes" id="UP001595993"/>
    </source>
</evidence>
<evidence type="ECO:0000256" key="10">
    <source>
        <dbReference type="ARBA" id="ARBA00031323"/>
    </source>
</evidence>
<evidence type="ECO:0000256" key="2">
    <source>
        <dbReference type="ARBA" id="ARBA00005369"/>
    </source>
</evidence>
<organism evidence="12 13">
    <name type="scientific">Streptomyces maoxianensis</name>
    <dbReference type="NCBI Taxonomy" id="1459942"/>
    <lineage>
        <taxon>Bacteria</taxon>
        <taxon>Bacillati</taxon>
        <taxon>Actinomycetota</taxon>
        <taxon>Actinomycetes</taxon>
        <taxon>Kitasatosporales</taxon>
        <taxon>Streptomycetaceae</taxon>
        <taxon>Streptomyces</taxon>
    </lineage>
</organism>
<evidence type="ECO:0000256" key="11">
    <source>
        <dbReference type="ARBA" id="ARBA00031350"/>
    </source>
</evidence>
<keyword evidence="7" id="KW-0808">Transferase</keyword>
<dbReference type="GO" id="GO:0008168">
    <property type="term" value="F:methyltransferase activity"/>
    <property type="evidence" value="ECO:0007669"/>
    <property type="project" value="UniProtKB-KW"/>
</dbReference>
<evidence type="ECO:0000256" key="7">
    <source>
        <dbReference type="ARBA" id="ARBA00022679"/>
    </source>
</evidence>
<dbReference type="EC" id="2.1.1.77" evidence="3"/>
<dbReference type="GO" id="GO:0032259">
    <property type="term" value="P:methylation"/>
    <property type="evidence" value="ECO:0007669"/>
    <property type="project" value="UniProtKB-KW"/>
</dbReference>
<evidence type="ECO:0000256" key="1">
    <source>
        <dbReference type="ARBA" id="ARBA00004496"/>
    </source>
</evidence>
<comment type="subcellular location">
    <subcellularLocation>
        <location evidence="1">Cytoplasm</location>
    </subcellularLocation>
</comment>
<evidence type="ECO:0000313" key="12">
    <source>
        <dbReference type="EMBL" id="MFC4610694.1"/>
    </source>
</evidence>
<evidence type="ECO:0000256" key="4">
    <source>
        <dbReference type="ARBA" id="ARBA00013346"/>
    </source>
</evidence>
<dbReference type="InterPro" id="IPR029063">
    <property type="entry name" value="SAM-dependent_MTases_sf"/>
</dbReference>
<accession>A0ABV9GDJ1</accession>
<dbReference type="InterPro" id="IPR026448">
    <property type="entry name" value="Methyltr_grasp"/>
</dbReference>
<keyword evidence="8" id="KW-0949">S-adenosyl-L-methionine</keyword>
<dbReference type="Pfam" id="PF01135">
    <property type="entry name" value="PCMT"/>
    <property type="match status" value="1"/>
</dbReference>
<dbReference type="EMBL" id="JBHSFE010000019">
    <property type="protein sequence ID" value="MFC4610694.1"/>
    <property type="molecule type" value="Genomic_DNA"/>
</dbReference>
<proteinExistence type="inferred from homology"/>
<evidence type="ECO:0000256" key="5">
    <source>
        <dbReference type="ARBA" id="ARBA00022490"/>
    </source>
</evidence>
<evidence type="ECO:0000256" key="6">
    <source>
        <dbReference type="ARBA" id="ARBA00022603"/>
    </source>
</evidence>